<dbReference type="HOGENOM" id="CLU_076142_1_0_1"/>
<dbReference type="OrthoDB" id="8062037at2759"/>
<dbReference type="PROSITE" id="PS50089">
    <property type="entry name" value="ZF_RING_2"/>
    <property type="match status" value="1"/>
</dbReference>
<gene>
    <name evidence="7" type="ORF">KUCA_T00003358001</name>
</gene>
<dbReference type="PANTHER" id="PTHR45931">
    <property type="entry name" value="SI:CH211-59O9.10"/>
    <property type="match status" value="1"/>
</dbReference>
<evidence type="ECO:0000256" key="3">
    <source>
        <dbReference type="ARBA" id="ARBA00022833"/>
    </source>
</evidence>
<evidence type="ECO:0000313" key="7">
    <source>
        <dbReference type="EMBL" id="CDK27380.1"/>
    </source>
</evidence>
<name>W6MWG0_9ASCO</name>
<dbReference type="GO" id="GO:0005634">
    <property type="term" value="C:nucleus"/>
    <property type="evidence" value="ECO:0007669"/>
    <property type="project" value="TreeGrafter"/>
</dbReference>
<dbReference type="EMBL" id="HG793128">
    <property type="protein sequence ID" value="CDK27380.1"/>
    <property type="molecule type" value="Genomic_DNA"/>
</dbReference>
<proteinExistence type="predicted"/>
<protein>
    <recommendedName>
        <fullName evidence="6">RING-type domain-containing protein</fullName>
    </recommendedName>
</protein>
<dbReference type="STRING" id="1382522.W6MWG0"/>
<evidence type="ECO:0000259" key="6">
    <source>
        <dbReference type="PROSITE" id="PS50089"/>
    </source>
</evidence>
<evidence type="ECO:0000256" key="2">
    <source>
        <dbReference type="ARBA" id="ARBA00022771"/>
    </source>
</evidence>
<dbReference type="InterPro" id="IPR013083">
    <property type="entry name" value="Znf_RING/FYVE/PHD"/>
</dbReference>
<dbReference type="RefSeq" id="XP_022459375.1">
    <property type="nucleotide sequence ID" value="XM_022601765.1"/>
</dbReference>
<accession>W6MWG0</accession>
<dbReference type="InterPro" id="IPR001841">
    <property type="entry name" value="Znf_RING"/>
</dbReference>
<evidence type="ECO:0000256" key="5">
    <source>
        <dbReference type="SAM" id="MobiDB-lite"/>
    </source>
</evidence>
<evidence type="ECO:0000256" key="4">
    <source>
        <dbReference type="PROSITE-ProRule" id="PRU00175"/>
    </source>
</evidence>
<dbReference type="AlphaFoldDB" id="W6MWG0"/>
<dbReference type="Pfam" id="PF13639">
    <property type="entry name" value="zf-RING_2"/>
    <property type="match status" value="1"/>
</dbReference>
<keyword evidence="1" id="KW-0479">Metal-binding</keyword>
<sequence>MSNYNDEHGIGNSQTATPARGGVGHASQFLNLVSPEHLSRTPAGDSESQLDLGLENGGEISHQIAQQLLSAVSEGGLEFRTDLDDNEMFKSPQKGMDQAYFDSLERINKKKIRPGQTCPICASEFLEDPYPLLVRLPCHKNHVFDLECATSWLKEHNTCPICRTELDKPKKAVAQPDSEEDEDMAFFG</sequence>
<evidence type="ECO:0000313" key="8">
    <source>
        <dbReference type="Proteomes" id="UP000019384"/>
    </source>
</evidence>
<dbReference type="GO" id="GO:0006511">
    <property type="term" value="P:ubiquitin-dependent protein catabolic process"/>
    <property type="evidence" value="ECO:0007669"/>
    <property type="project" value="TreeGrafter"/>
</dbReference>
<dbReference type="PANTHER" id="PTHR45931:SF3">
    <property type="entry name" value="RING ZINC FINGER-CONTAINING PROTEIN"/>
    <property type="match status" value="1"/>
</dbReference>
<keyword evidence="3" id="KW-0862">Zinc</keyword>
<evidence type="ECO:0000256" key="1">
    <source>
        <dbReference type="ARBA" id="ARBA00022723"/>
    </source>
</evidence>
<dbReference type="GO" id="GO:0061630">
    <property type="term" value="F:ubiquitin protein ligase activity"/>
    <property type="evidence" value="ECO:0007669"/>
    <property type="project" value="TreeGrafter"/>
</dbReference>
<dbReference type="GO" id="GO:0008270">
    <property type="term" value="F:zinc ion binding"/>
    <property type="evidence" value="ECO:0007669"/>
    <property type="project" value="UniProtKB-KW"/>
</dbReference>
<feature type="region of interest" description="Disordered" evidence="5">
    <location>
        <begin position="1"/>
        <end position="23"/>
    </location>
</feature>
<reference evidence="7" key="1">
    <citation type="submission" date="2013-12" db="EMBL/GenBank/DDBJ databases">
        <authorList>
            <person name="Genoscope - CEA"/>
        </authorList>
    </citation>
    <scope>NUCLEOTIDE SEQUENCE</scope>
    <source>
        <strain evidence="7">CBS 1993</strain>
    </source>
</reference>
<reference evidence="7" key="2">
    <citation type="submission" date="2014-02" db="EMBL/GenBank/DDBJ databases">
        <title>Complete DNA sequence of /Kuraishia capsulata/ illustrates novel genomic features among budding yeasts (/Saccharomycotina/).</title>
        <authorList>
            <person name="Morales L."/>
            <person name="Noel B."/>
            <person name="Porcel B."/>
            <person name="Marcet-Houben M."/>
            <person name="Hullo M-F."/>
            <person name="Sacerdot C."/>
            <person name="Tekaia F."/>
            <person name="Leh-Louis V."/>
            <person name="Despons L."/>
            <person name="Khanna V."/>
            <person name="Aury J-M."/>
            <person name="Barbe V."/>
            <person name="Couloux A."/>
            <person name="Labadie K."/>
            <person name="Pelletier E."/>
            <person name="Souciet J-L."/>
            <person name="Boekhout T."/>
            <person name="Gabaldon T."/>
            <person name="Wincker P."/>
            <person name="Dujon B."/>
        </authorList>
    </citation>
    <scope>NUCLEOTIDE SEQUENCE</scope>
    <source>
        <strain evidence="7">CBS 1993</strain>
    </source>
</reference>
<feature type="domain" description="RING-type" evidence="6">
    <location>
        <begin position="118"/>
        <end position="163"/>
    </location>
</feature>
<keyword evidence="2 4" id="KW-0863">Zinc-finger</keyword>
<dbReference type="SUPFAM" id="SSF57850">
    <property type="entry name" value="RING/U-box"/>
    <property type="match status" value="1"/>
</dbReference>
<dbReference type="Gene3D" id="3.30.40.10">
    <property type="entry name" value="Zinc/RING finger domain, C3HC4 (zinc finger)"/>
    <property type="match status" value="1"/>
</dbReference>
<dbReference type="InterPro" id="IPR051834">
    <property type="entry name" value="RING_finger_E3_ligase"/>
</dbReference>
<dbReference type="Proteomes" id="UP000019384">
    <property type="component" value="Unassembled WGS sequence"/>
</dbReference>
<keyword evidence="8" id="KW-1185">Reference proteome</keyword>
<organism evidence="7 8">
    <name type="scientific">Kuraishia capsulata CBS 1993</name>
    <dbReference type="NCBI Taxonomy" id="1382522"/>
    <lineage>
        <taxon>Eukaryota</taxon>
        <taxon>Fungi</taxon>
        <taxon>Dikarya</taxon>
        <taxon>Ascomycota</taxon>
        <taxon>Saccharomycotina</taxon>
        <taxon>Pichiomycetes</taxon>
        <taxon>Pichiales</taxon>
        <taxon>Pichiaceae</taxon>
        <taxon>Kuraishia</taxon>
    </lineage>
</organism>
<dbReference type="GeneID" id="34520763"/>